<sequence length="259" mass="29084">MTYNVQVGSGGYIGWKILERTMARQRQAFSQDTSIKIAQKYFSEKMPAVKSADDLISDYRLLTVALRAFGLDSDVNNRFFIKKVLESDPNDESSLVNRLADKRYLNLNQAMKLGGAETPKPVDVEAILTNYDTRSFEKNIGERHSDIELALNAQRELPQIAAADISENAKWYQILGSRSLRKIFEVSYGLGSSFAALPIDRQLTEIKAKTAQFLGSDSASQFESITSLETMLRRYLLRSQIVNSSNISSHVNALTLLRT</sequence>
<evidence type="ECO:0008006" key="3">
    <source>
        <dbReference type="Google" id="ProtNLM"/>
    </source>
</evidence>
<name>A0A1I3C6T9_9RHOB</name>
<dbReference type="Gene3D" id="1.10.3700.10">
    <property type="entry name" value="AGR C 984p-like"/>
    <property type="match status" value="1"/>
</dbReference>
<evidence type="ECO:0000313" key="1">
    <source>
        <dbReference type="EMBL" id="SFH69721.1"/>
    </source>
</evidence>
<organism evidence="1 2">
    <name type="scientific">Paracoccus aminovorans</name>
    <dbReference type="NCBI Taxonomy" id="34004"/>
    <lineage>
        <taxon>Bacteria</taxon>
        <taxon>Pseudomonadati</taxon>
        <taxon>Pseudomonadota</taxon>
        <taxon>Alphaproteobacteria</taxon>
        <taxon>Rhodobacterales</taxon>
        <taxon>Paracoccaceae</taxon>
        <taxon>Paracoccus</taxon>
    </lineage>
</organism>
<dbReference type="InterPro" id="IPR010626">
    <property type="entry name" value="DUF1217"/>
</dbReference>
<dbReference type="InterPro" id="IPR023157">
    <property type="entry name" value="AGR-C-984p-like_sf"/>
</dbReference>
<reference evidence="1 2" key="1">
    <citation type="submission" date="2016-10" db="EMBL/GenBank/DDBJ databases">
        <authorList>
            <person name="de Groot N.N."/>
        </authorList>
    </citation>
    <scope>NUCLEOTIDE SEQUENCE [LARGE SCALE GENOMIC DNA]</scope>
    <source>
        <strain evidence="1 2">DSM 8537</strain>
    </source>
</reference>
<dbReference type="STRING" id="34004.SAMN04488021_1282"/>
<proteinExistence type="predicted"/>
<dbReference type="EMBL" id="FOPU01000028">
    <property type="protein sequence ID" value="SFH69721.1"/>
    <property type="molecule type" value="Genomic_DNA"/>
</dbReference>
<dbReference type="RefSeq" id="WP_074969180.1">
    <property type="nucleotide sequence ID" value="NZ_CBCRYP010000029.1"/>
</dbReference>
<protein>
    <recommendedName>
        <fullName evidence="3">Flagellar protein</fullName>
    </recommendedName>
</protein>
<keyword evidence="2" id="KW-1185">Reference proteome</keyword>
<gene>
    <name evidence="1" type="ORF">SAMN04488021_1282</name>
</gene>
<dbReference type="AlphaFoldDB" id="A0A1I3C6T9"/>
<accession>A0A1I3C6T9</accession>
<dbReference type="Pfam" id="PF06748">
    <property type="entry name" value="DUF1217"/>
    <property type="match status" value="1"/>
</dbReference>
<dbReference type="Proteomes" id="UP000183635">
    <property type="component" value="Unassembled WGS sequence"/>
</dbReference>
<dbReference type="SUPFAM" id="SSF158837">
    <property type="entry name" value="AGR C 984p-like"/>
    <property type="match status" value="1"/>
</dbReference>
<evidence type="ECO:0000313" key="2">
    <source>
        <dbReference type="Proteomes" id="UP000183635"/>
    </source>
</evidence>